<evidence type="ECO:0000313" key="2">
    <source>
        <dbReference type="Proteomes" id="UP000836387"/>
    </source>
</evidence>
<keyword evidence="2" id="KW-1185">Reference proteome</keyword>
<comment type="caution">
    <text evidence="1">The sequence shown here is derived from an EMBL/GenBank/DDBJ whole genome shotgun (WGS) entry which is preliminary data.</text>
</comment>
<gene>
    <name evidence="1" type="ORF">CRV2_00011344</name>
</gene>
<reference evidence="1" key="2">
    <citation type="submission" date="2021-10" db="EMBL/GenBank/DDBJ databases">
        <authorList>
            <person name="Piombo E."/>
        </authorList>
    </citation>
    <scope>NUCLEOTIDE SEQUENCE</scope>
</reference>
<sequence length="366" mass="42027">MKGTWFYLPVEIRVMILEEIARQRHCGWASLAAVSREWEAVLEPKNFRSFKLRIPCLGDMERMINRSAHLVRCVWLHIELQRYTCRSCTGSESVSWSYCHNTVVKGAIVKLFSILSSWKPRNRLVLELSAYTPSDKEHKPPEELLEVPVVTDLVMRRVTRNIGTYMEAMVKDFPFPHELVGALALRSCSLEHLSVSYMLCARDFYEKCRRTYKWERLQSLALTSPSLTPTGDSGLINELLVTAGRVALRMPKLQDLVLWNGKRGEACAFIYHKESQSRDKASLTWRGTWDFNLDDVAKWWQKNLGPVQVKYVGLQKEIIHSHGDAIYHLRLPRDVIDPESLRQIRQEGMLGGAAAFHGVIGEATEL</sequence>
<proteinExistence type="predicted"/>
<protein>
    <submittedName>
        <fullName evidence="1">Uncharacterized protein</fullName>
    </submittedName>
</protein>
<organism evidence="1 2">
    <name type="scientific">Clonostachys rosea f. rosea IK726</name>
    <dbReference type="NCBI Taxonomy" id="1349383"/>
    <lineage>
        <taxon>Eukaryota</taxon>
        <taxon>Fungi</taxon>
        <taxon>Dikarya</taxon>
        <taxon>Ascomycota</taxon>
        <taxon>Pezizomycotina</taxon>
        <taxon>Sordariomycetes</taxon>
        <taxon>Hypocreomycetidae</taxon>
        <taxon>Hypocreales</taxon>
        <taxon>Bionectriaceae</taxon>
        <taxon>Clonostachys</taxon>
    </lineage>
</organism>
<name>A0ACA9UMQ1_BIOOC</name>
<reference evidence="1" key="1">
    <citation type="submission" date="2020-04" db="EMBL/GenBank/DDBJ databases">
        <authorList>
            <person name="Broberg M."/>
        </authorList>
    </citation>
    <scope>NUCLEOTIDE SEQUENCE</scope>
</reference>
<accession>A0ACA9UMQ1</accession>
<evidence type="ECO:0000313" key="1">
    <source>
        <dbReference type="EMBL" id="CAG9954734.1"/>
    </source>
</evidence>
<dbReference type="EMBL" id="CADEHS020000578">
    <property type="protein sequence ID" value="CAG9954734.1"/>
    <property type="molecule type" value="Genomic_DNA"/>
</dbReference>
<dbReference type="Proteomes" id="UP000836387">
    <property type="component" value="Unassembled WGS sequence"/>
</dbReference>